<reference evidence="2 3" key="1">
    <citation type="journal article" date="2013" name="Proc. Natl. Acad. Sci. U.S.A.">
        <title>Fine-scale variation in meiotic recombination in Mimulus inferred from population shotgun sequencing.</title>
        <authorList>
            <person name="Hellsten U."/>
            <person name="Wright K.M."/>
            <person name="Jenkins J."/>
            <person name="Shu S."/>
            <person name="Yuan Y."/>
            <person name="Wessler S.R."/>
            <person name="Schmutz J."/>
            <person name="Willis J.H."/>
            <person name="Rokhsar D.S."/>
        </authorList>
    </citation>
    <scope>NUCLEOTIDE SEQUENCE [LARGE SCALE GENOMIC DNA]</scope>
    <source>
        <strain evidence="3">cv. DUN x IM62</strain>
    </source>
</reference>
<accession>A0A022RQD8</accession>
<evidence type="ECO:0000313" key="3">
    <source>
        <dbReference type="Proteomes" id="UP000030748"/>
    </source>
</evidence>
<sequence length="91" mass="10581">SNEEMKYWKEPPQQVPTCVLSHLRIIKLVWICGNEQELEIIKYLLRNAKVLEMMEITYSQFLDSGKIVNMLTNISRFQRGSAACEVAFFPA</sequence>
<protein>
    <recommendedName>
        <fullName evidence="1">FBD domain-containing protein</fullName>
    </recommendedName>
</protein>
<dbReference type="SMART" id="SM00579">
    <property type="entry name" value="FBD"/>
    <property type="match status" value="1"/>
</dbReference>
<evidence type="ECO:0000259" key="1">
    <source>
        <dbReference type="SMART" id="SM00579"/>
    </source>
</evidence>
<dbReference type="AlphaFoldDB" id="A0A022RQD8"/>
<organism evidence="2 3">
    <name type="scientific">Erythranthe guttata</name>
    <name type="common">Yellow monkey flower</name>
    <name type="synonym">Mimulus guttatus</name>
    <dbReference type="NCBI Taxonomy" id="4155"/>
    <lineage>
        <taxon>Eukaryota</taxon>
        <taxon>Viridiplantae</taxon>
        <taxon>Streptophyta</taxon>
        <taxon>Embryophyta</taxon>
        <taxon>Tracheophyta</taxon>
        <taxon>Spermatophyta</taxon>
        <taxon>Magnoliopsida</taxon>
        <taxon>eudicotyledons</taxon>
        <taxon>Gunneridae</taxon>
        <taxon>Pentapetalae</taxon>
        <taxon>asterids</taxon>
        <taxon>lamiids</taxon>
        <taxon>Lamiales</taxon>
        <taxon>Phrymaceae</taxon>
        <taxon>Erythranthe</taxon>
    </lineage>
</organism>
<dbReference type="Pfam" id="PF08387">
    <property type="entry name" value="FBD"/>
    <property type="match status" value="1"/>
</dbReference>
<evidence type="ECO:0000313" key="2">
    <source>
        <dbReference type="EMBL" id="EYU41150.1"/>
    </source>
</evidence>
<gene>
    <name evidence="2" type="ORF">MIMGU_mgv11b020301mg</name>
</gene>
<feature type="domain" description="FBD" evidence="1">
    <location>
        <begin position="17"/>
        <end position="89"/>
    </location>
</feature>
<feature type="non-terminal residue" evidence="2">
    <location>
        <position position="1"/>
    </location>
</feature>
<dbReference type="EMBL" id="KI630359">
    <property type="protein sequence ID" value="EYU41150.1"/>
    <property type="molecule type" value="Genomic_DNA"/>
</dbReference>
<dbReference type="InterPro" id="IPR006566">
    <property type="entry name" value="FBD"/>
</dbReference>
<dbReference type="Proteomes" id="UP000030748">
    <property type="component" value="Unassembled WGS sequence"/>
</dbReference>
<name>A0A022RQD8_ERYGU</name>
<proteinExistence type="predicted"/>
<keyword evidence="3" id="KW-1185">Reference proteome</keyword>